<sequence>MIEECGQWEGEINRIKKVDGGVGEGIEGLRSGVNGSYLDAIDIEATTRNGGLDVGIFGPEEMMGLQEAEKLVEGIKVELSKLQIKGVGSGGSGLEQ</sequence>
<accession>A0A6A6ELX0</accession>
<dbReference type="EMBL" id="ML994617">
    <property type="protein sequence ID" value="KAF2190906.1"/>
    <property type="molecule type" value="Genomic_DNA"/>
</dbReference>
<organism evidence="1 2">
    <name type="scientific">Zopfia rhizophila CBS 207.26</name>
    <dbReference type="NCBI Taxonomy" id="1314779"/>
    <lineage>
        <taxon>Eukaryota</taxon>
        <taxon>Fungi</taxon>
        <taxon>Dikarya</taxon>
        <taxon>Ascomycota</taxon>
        <taxon>Pezizomycotina</taxon>
        <taxon>Dothideomycetes</taxon>
        <taxon>Dothideomycetes incertae sedis</taxon>
        <taxon>Zopfiaceae</taxon>
        <taxon>Zopfia</taxon>
    </lineage>
</organism>
<name>A0A6A6ELX0_9PEZI</name>
<proteinExistence type="predicted"/>
<dbReference type="OrthoDB" id="416786at2759"/>
<dbReference type="Proteomes" id="UP000800200">
    <property type="component" value="Unassembled WGS sequence"/>
</dbReference>
<protein>
    <submittedName>
        <fullName evidence="1">Uncharacterized protein</fullName>
    </submittedName>
</protein>
<evidence type="ECO:0000313" key="1">
    <source>
        <dbReference type="EMBL" id="KAF2190906.1"/>
    </source>
</evidence>
<keyword evidence="2" id="KW-1185">Reference proteome</keyword>
<gene>
    <name evidence="1" type="ORF">K469DRAFT_719862</name>
</gene>
<dbReference type="AlphaFoldDB" id="A0A6A6ELX0"/>
<reference evidence="1" key="1">
    <citation type="journal article" date="2020" name="Stud. Mycol.">
        <title>101 Dothideomycetes genomes: a test case for predicting lifestyles and emergence of pathogens.</title>
        <authorList>
            <person name="Haridas S."/>
            <person name="Albert R."/>
            <person name="Binder M."/>
            <person name="Bloem J."/>
            <person name="Labutti K."/>
            <person name="Salamov A."/>
            <person name="Andreopoulos B."/>
            <person name="Baker S."/>
            <person name="Barry K."/>
            <person name="Bills G."/>
            <person name="Bluhm B."/>
            <person name="Cannon C."/>
            <person name="Castanera R."/>
            <person name="Culley D."/>
            <person name="Daum C."/>
            <person name="Ezra D."/>
            <person name="Gonzalez J."/>
            <person name="Henrissat B."/>
            <person name="Kuo A."/>
            <person name="Liang C."/>
            <person name="Lipzen A."/>
            <person name="Lutzoni F."/>
            <person name="Magnuson J."/>
            <person name="Mondo S."/>
            <person name="Nolan M."/>
            <person name="Ohm R."/>
            <person name="Pangilinan J."/>
            <person name="Park H.-J."/>
            <person name="Ramirez L."/>
            <person name="Alfaro M."/>
            <person name="Sun H."/>
            <person name="Tritt A."/>
            <person name="Yoshinaga Y."/>
            <person name="Zwiers L.-H."/>
            <person name="Turgeon B."/>
            <person name="Goodwin S."/>
            <person name="Spatafora J."/>
            <person name="Crous P."/>
            <person name="Grigoriev I."/>
        </authorList>
    </citation>
    <scope>NUCLEOTIDE SEQUENCE</scope>
    <source>
        <strain evidence="1">CBS 207.26</strain>
    </source>
</reference>
<evidence type="ECO:0000313" key="2">
    <source>
        <dbReference type="Proteomes" id="UP000800200"/>
    </source>
</evidence>